<dbReference type="GO" id="GO:0003824">
    <property type="term" value="F:catalytic activity"/>
    <property type="evidence" value="ECO:0007669"/>
    <property type="project" value="InterPro"/>
</dbReference>
<dbReference type="PANTHER" id="PTHR43409">
    <property type="entry name" value="ANAEROBIC MAGNESIUM-PROTOPORPHYRIN IX MONOMETHYL ESTER CYCLASE-RELATED"/>
    <property type="match status" value="1"/>
</dbReference>
<proteinExistence type="predicted"/>
<dbReference type="InterPro" id="IPR058240">
    <property type="entry name" value="rSAM_sf"/>
</dbReference>
<dbReference type="STRING" id="96561.Dole_1873"/>
<dbReference type="SUPFAM" id="SSF102114">
    <property type="entry name" value="Radical SAM enzymes"/>
    <property type="match status" value="1"/>
</dbReference>
<evidence type="ECO:0000313" key="7">
    <source>
        <dbReference type="Proteomes" id="UP000008561"/>
    </source>
</evidence>
<dbReference type="KEGG" id="dol:Dole_1873"/>
<dbReference type="RefSeq" id="WP_012175289.1">
    <property type="nucleotide sequence ID" value="NC_009943.1"/>
</dbReference>
<evidence type="ECO:0000256" key="3">
    <source>
        <dbReference type="ARBA" id="ARBA00022723"/>
    </source>
</evidence>
<keyword evidence="3" id="KW-0479">Metal-binding</keyword>
<organism evidence="6 7">
    <name type="scientific">Desulfosudis oleivorans (strain DSM 6200 / JCM 39069 / Hxd3)</name>
    <name type="common">Desulfococcus oleovorans</name>
    <dbReference type="NCBI Taxonomy" id="96561"/>
    <lineage>
        <taxon>Bacteria</taxon>
        <taxon>Pseudomonadati</taxon>
        <taxon>Thermodesulfobacteriota</taxon>
        <taxon>Desulfobacteria</taxon>
        <taxon>Desulfobacterales</taxon>
        <taxon>Desulfosudaceae</taxon>
        <taxon>Desulfosudis</taxon>
    </lineage>
</organism>
<dbReference type="GO" id="GO:0051536">
    <property type="term" value="F:iron-sulfur cluster binding"/>
    <property type="evidence" value="ECO:0007669"/>
    <property type="project" value="UniProtKB-KW"/>
</dbReference>
<keyword evidence="2" id="KW-0949">S-adenosyl-L-methionine</keyword>
<evidence type="ECO:0000256" key="2">
    <source>
        <dbReference type="ARBA" id="ARBA00022691"/>
    </source>
</evidence>
<reference evidence="6 7" key="1">
    <citation type="submission" date="2007-10" db="EMBL/GenBank/DDBJ databases">
        <title>Complete sequence of Desulfococcus oleovorans Hxd3.</title>
        <authorList>
            <consortium name="US DOE Joint Genome Institute"/>
            <person name="Copeland A."/>
            <person name="Lucas S."/>
            <person name="Lapidus A."/>
            <person name="Barry K."/>
            <person name="Glavina del Rio T."/>
            <person name="Dalin E."/>
            <person name="Tice H."/>
            <person name="Pitluck S."/>
            <person name="Kiss H."/>
            <person name="Brettin T."/>
            <person name="Bruce D."/>
            <person name="Detter J.C."/>
            <person name="Han C."/>
            <person name="Schmutz J."/>
            <person name="Larimer F."/>
            <person name="Land M."/>
            <person name="Hauser L."/>
            <person name="Kyrpides N."/>
            <person name="Kim E."/>
            <person name="Wawrik B."/>
            <person name="Richardson P."/>
        </authorList>
    </citation>
    <scope>NUCLEOTIDE SEQUENCE [LARGE SCALE GENOMIC DNA]</scope>
    <source>
        <strain evidence="7">DSM 6200 / JCM 39069 / Hxd3</strain>
    </source>
</reference>
<dbReference type="GO" id="GO:0046872">
    <property type="term" value="F:metal ion binding"/>
    <property type="evidence" value="ECO:0007669"/>
    <property type="project" value="UniProtKB-KW"/>
</dbReference>
<evidence type="ECO:0000256" key="5">
    <source>
        <dbReference type="ARBA" id="ARBA00023014"/>
    </source>
</evidence>
<gene>
    <name evidence="6" type="ordered locus">Dole_1873</name>
</gene>
<dbReference type="EMBL" id="CP000859">
    <property type="protein sequence ID" value="ABW67677.1"/>
    <property type="molecule type" value="Genomic_DNA"/>
</dbReference>
<keyword evidence="7" id="KW-1185">Reference proteome</keyword>
<dbReference type="Proteomes" id="UP000008561">
    <property type="component" value="Chromosome"/>
</dbReference>
<accession>A8ZSE0</accession>
<evidence type="ECO:0000313" key="6">
    <source>
        <dbReference type="EMBL" id="ABW67677.1"/>
    </source>
</evidence>
<evidence type="ECO:0000256" key="1">
    <source>
        <dbReference type="ARBA" id="ARBA00001966"/>
    </source>
</evidence>
<dbReference type="SFLD" id="SFLDS00029">
    <property type="entry name" value="Radical_SAM"/>
    <property type="match status" value="1"/>
</dbReference>
<sequence>MKDSATAATPTLSKKPRMLLVGMPGADSSFYEMNIAQLPQGPRLHFLEWLFDALDMSSTNRRRIRLALKLENLFNPSRKTPYMGMRLIEYNLRDTLDISLMEYPKSNRWIVKHLKKNSDIAIVGMGIGCENRVYQAKKLCAEIRKARPDIKIILGSYGASSGKKLGVLTPADGTVLWDSEEEREEKKKKGLDFYKGEGVHDIRLWLRDVAGIDAGDPNTPLVSEAIADSGSTSSTGWKQWVKGRLGFVTMPKDSHKLVSAIGCSNKCGFCNTSKMFNREKTYLYKDAAKIFVPMETVYDRNAARPDYPPEATFFLMDENFMKDEKVMSACGMINFLDTAKELCGYIEQSGKNIHFGTFSDTRSLVNVREKDGDFKSLVRGGLTSIWIGIESHGDVFDKRGGATPEMVKSIVDELQSLGVVVIGSFIPGLPYHTEGPTQMFADEGLVKEEIRQSADLTPEEVESVFSELKKEREKSGRYDRLNIWEDFEWWKSLRTGARQVMSHSITGIVGLHKHMFRFSDYQFGHKFIPGYNESHIDGRRLEEIDEMMREGFYRENGPVALSSLLVMWQGFMNLKDSENDAEVRAATFNYWMVRRNIQRVMLASFAFNDRVFTKCSDTFLNRLATLFDQVGRYTPPDTAIHRKYQAVFNMYDQMNSSRSKAVAQKMADAFIRRHGKGIHETPVTGGVKEPAAAGIVV</sequence>
<comment type="cofactor">
    <cofactor evidence="1">
        <name>[4Fe-4S] cluster</name>
        <dbReference type="ChEBI" id="CHEBI:49883"/>
    </cofactor>
</comment>
<dbReference type="PANTHER" id="PTHR43409:SF4">
    <property type="entry name" value="RADICAL SAM SUPERFAMILY PROTEIN"/>
    <property type="match status" value="1"/>
</dbReference>
<dbReference type="InterPro" id="IPR051198">
    <property type="entry name" value="BchE-like"/>
</dbReference>
<name>A8ZSE0_DESOH</name>
<dbReference type="OrthoDB" id="9804723at2"/>
<evidence type="ECO:0000256" key="4">
    <source>
        <dbReference type="ARBA" id="ARBA00023004"/>
    </source>
</evidence>
<dbReference type="eggNOG" id="COG1032">
    <property type="taxonomic scope" value="Bacteria"/>
</dbReference>
<dbReference type="HOGENOM" id="CLU_395224_0_0_7"/>
<protein>
    <submittedName>
        <fullName evidence="6">Radical SAM domain protein</fullName>
    </submittedName>
</protein>
<dbReference type="AlphaFoldDB" id="A8ZSE0"/>
<keyword evidence="4" id="KW-0408">Iron</keyword>
<dbReference type="InterPro" id="IPR007197">
    <property type="entry name" value="rSAM"/>
</dbReference>
<keyword evidence="5" id="KW-0411">Iron-sulfur</keyword>
<dbReference type="SFLD" id="SFLDG01082">
    <property type="entry name" value="B12-binding_domain_containing"/>
    <property type="match status" value="1"/>
</dbReference>